<evidence type="ECO:0000313" key="1">
    <source>
        <dbReference type="EMBL" id="ETJ30608.1"/>
    </source>
</evidence>
<feature type="non-terminal residue" evidence="1">
    <location>
        <position position="93"/>
    </location>
</feature>
<accession>W1XJR6</accession>
<feature type="non-terminal residue" evidence="1">
    <location>
        <position position="1"/>
    </location>
</feature>
<dbReference type="AlphaFoldDB" id="W1XJR6"/>
<proteinExistence type="predicted"/>
<dbReference type="EMBL" id="AZMM01014875">
    <property type="protein sequence ID" value="ETJ30608.1"/>
    <property type="molecule type" value="Genomic_DNA"/>
</dbReference>
<reference evidence="1" key="1">
    <citation type="submission" date="2013-12" db="EMBL/GenBank/DDBJ databases">
        <title>A Varibaculum cambriense genome reconstructed from a premature infant gut community with otherwise low bacterial novelty that shifts toward anaerobic metabolism during the third week of life.</title>
        <authorList>
            <person name="Brown C.T."/>
            <person name="Sharon I."/>
            <person name="Thomas B.C."/>
            <person name="Castelle C.J."/>
            <person name="Morowitz M.J."/>
            <person name="Banfield J.F."/>
        </authorList>
    </citation>
    <scope>NUCLEOTIDE SEQUENCE</scope>
</reference>
<gene>
    <name evidence="1" type="ORF">Q604_UNBC14875G0001</name>
</gene>
<organism evidence="1">
    <name type="scientific">human gut metagenome</name>
    <dbReference type="NCBI Taxonomy" id="408170"/>
    <lineage>
        <taxon>unclassified sequences</taxon>
        <taxon>metagenomes</taxon>
        <taxon>organismal metagenomes</taxon>
    </lineage>
</organism>
<comment type="caution">
    <text evidence="1">The sequence shown here is derived from an EMBL/GenBank/DDBJ whole genome shotgun (WGS) entry which is preliminary data.</text>
</comment>
<protein>
    <submittedName>
        <fullName evidence="1">Cell wall binding repeat protein</fullName>
    </submittedName>
</protein>
<sequence>YVVANSDDLDDVTEKYTVYLSDSGKYVDASETLNVVYYDKDGNKINLDTYEDVKEKENLSIVKEETLLIDAENIYKVIAIMDTDKLKAGMNPL</sequence>
<name>W1XJR6_9ZZZZ</name>